<evidence type="ECO:0000313" key="6">
    <source>
        <dbReference type="Proteomes" id="UP000670475"/>
    </source>
</evidence>
<reference evidence="5" key="1">
    <citation type="submission" date="2021-03" db="EMBL/GenBank/DDBJ databases">
        <title>Whole genome sequence of Streptomyces bomunensis MMS17-BM035.</title>
        <authorList>
            <person name="Lee J.H."/>
        </authorList>
    </citation>
    <scope>NUCLEOTIDE SEQUENCE</scope>
    <source>
        <strain evidence="5">MMS17-BM035</strain>
    </source>
</reference>
<dbReference type="Proteomes" id="UP000670475">
    <property type="component" value="Unassembled WGS sequence"/>
</dbReference>
<dbReference type="Gene3D" id="3.40.190.10">
    <property type="entry name" value="Periplasmic binding protein-like II"/>
    <property type="match status" value="2"/>
</dbReference>
<dbReference type="EMBL" id="JAGIQL010000103">
    <property type="protein sequence ID" value="MBP0460196.1"/>
    <property type="molecule type" value="Genomic_DNA"/>
</dbReference>
<dbReference type="GO" id="GO:1901982">
    <property type="term" value="F:maltose binding"/>
    <property type="evidence" value="ECO:0007669"/>
    <property type="project" value="TreeGrafter"/>
</dbReference>
<sequence>MDPTRHRLRAAAVMSAAALAATAVTGCASAPDPGTVTVLNSATDSLEHAQEQKFFDLCAKPLGVRVRQTSVPADQVASKALRMASSHSLTDILELDGSEVPQFAATGGLVPVRKAGVDVSGMSKSAVTMGSYRGTQYGVARAVNSLALIYNKDLLSRAGLKPPTTWDELKRTAKKLTHGSTFGMAFSATPDADGVYQFLPFFWSAGGDEAHLDDGKGAPALQLWKDLVAGKAASSAVVTWNQQDVNDQFIAGRAAMMINGPWQVPVLDQHKGLHWAVAPIPVPNAGDPVVPPIGGTVMTIPQTRDTGRQHTAAKIINCLNEQHNQVAWGESVNNVPTMTAAAAQYARQNPKLAAFASEVATARSRTDRVGARWPVVSDALSGAFQSVLTGGASPRAALKQAQARATAGE</sequence>
<dbReference type="PANTHER" id="PTHR30061">
    <property type="entry name" value="MALTOSE-BINDING PERIPLASMIC PROTEIN"/>
    <property type="match status" value="1"/>
</dbReference>
<evidence type="ECO:0000313" key="5">
    <source>
        <dbReference type="EMBL" id="MBP0460196.1"/>
    </source>
</evidence>
<dbReference type="GO" id="GO:0015768">
    <property type="term" value="P:maltose transport"/>
    <property type="evidence" value="ECO:0007669"/>
    <property type="project" value="TreeGrafter"/>
</dbReference>
<evidence type="ECO:0000256" key="3">
    <source>
        <dbReference type="ARBA" id="ARBA00022729"/>
    </source>
</evidence>
<proteinExistence type="inferred from homology"/>
<keyword evidence="3 4" id="KW-0732">Signal</keyword>
<dbReference type="PANTHER" id="PTHR30061:SF50">
    <property type="entry name" value="MALTOSE_MALTODEXTRIN-BINDING PERIPLASMIC PROTEIN"/>
    <property type="match status" value="1"/>
</dbReference>
<accession>A0A940MH60</accession>
<dbReference type="InterPro" id="IPR006059">
    <property type="entry name" value="SBP"/>
</dbReference>
<keyword evidence="2" id="KW-0813">Transport</keyword>
<dbReference type="SUPFAM" id="SSF53850">
    <property type="entry name" value="Periplasmic binding protein-like II"/>
    <property type="match status" value="1"/>
</dbReference>
<comment type="similarity">
    <text evidence="1">Belongs to the bacterial solute-binding protein 1 family.</text>
</comment>
<protein>
    <submittedName>
        <fullName evidence="5">Extracellular solute-binding protein</fullName>
    </submittedName>
</protein>
<keyword evidence="6" id="KW-1185">Reference proteome</keyword>
<evidence type="ECO:0000256" key="4">
    <source>
        <dbReference type="SAM" id="SignalP"/>
    </source>
</evidence>
<feature type="signal peptide" evidence="4">
    <location>
        <begin position="1"/>
        <end position="30"/>
    </location>
</feature>
<comment type="caution">
    <text evidence="5">The sequence shown here is derived from an EMBL/GenBank/DDBJ whole genome shotgun (WGS) entry which is preliminary data.</text>
</comment>
<evidence type="ECO:0000256" key="2">
    <source>
        <dbReference type="ARBA" id="ARBA00022448"/>
    </source>
</evidence>
<gene>
    <name evidence="5" type="ORF">JFN87_22275</name>
</gene>
<dbReference type="GO" id="GO:0042956">
    <property type="term" value="P:maltodextrin transmembrane transport"/>
    <property type="evidence" value="ECO:0007669"/>
    <property type="project" value="TreeGrafter"/>
</dbReference>
<dbReference type="AlphaFoldDB" id="A0A940MH60"/>
<dbReference type="RefSeq" id="WP_209342592.1">
    <property type="nucleotide sequence ID" value="NZ_JAGIQL010000103.1"/>
</dbReference>
<dbReference type="Pfam" id="PF13416">
    <property type="entry name" value="SBP_bac_8"/>
    <property type="match status" value="1"/>
</dbReference>
<dbReference type="PROSITE" id="PS51257">
    <property type="entry name" value="PROKAR_LIPOPROTEIN"/>
    <property type="match status" value="1"/>
</dbReference>
<name>A0A940MH60_9ACTN</name>
<dbReference type="GO" id="GO:0055052">
    <property type="term" value="C:ATP-binding cassette (ABC) transporter complex, substrate-binding subunit-containing"/>
    <property type="evidence" value="ECO:0007669"/>
    <property type="project" value="TreeGrafter"/>
</dbReference>
<evidence type="ECO:0000256" key="1">
    <source>
        <dbReference type="ARBA" id="ARBA00008520"/>
    </source>
</evidence>
<organism evidence="5 6">
    <name type="scientific">Streptomyces montanisoli</name>
    <dbReference type="NCBI Taxonomy" id="2798581"/>
    <lineage>
        <taxon>Bacteria</taxon>
        <taxon>Bacillati</taxon>
        <taxon>Actinomycetota</taxon>
        <taxon>Actinomycetes</taxon>
        <taxon>Kitasatosporales</taxon>
        <taxon>Streptomycetaceae</taxon>
        <taxon>Streptomyces</taxon>
    </lineage>
</organism>
<feature type="chain" id="PRO_5037138366" evidence="4">
    <location>
        <begin position="31"/>
        <end position="409"/>
    </location>
</feature>